<dbReference type="AlphaFoldDB" id="A0A538TQX2"/>
<gene>
    <name evidence="2" type="ORF">E6K79_03995</name>
</gene>
<proteinExistence type="predicted"/>
<dbReference type="GO" id="GO:0016787">
    <property type="term" value="F:hydrolase activity"/>
    <property type="evidence" value="ECO:0007669"/>
    <property type="project" value="UniProtKB-KW"/>
</dbReference>
<evidence type="ECO:0000256" key="1">
    <source>
        <dbReference type="ARBA" id="ARBA00022801"/>
    </source>
</evidence>
<protein>
    <submittedName>
        <fullName evidence="2">HAD family hydrolase</fullName>
    </submittedName>
</protein>
<evidence type="ECO:0000313" key="3">
    <source>
        <dbReference type="Proteomes" id="UP000317691"/>
    </source>
</evidence>
<evidence type="ECO:0000313" key="2">
    <source>
        <dbReference type="EMBL" id="TMQ66029.1"/>
    </source>
</evidence>
<dbReference type="PANTHER" id="PTHR43316">
    <property type="entry name" value="HYDROLASE, HALOACID DELAHOGENASE-RELATED"/>
    <property type="match status" value="1"/>
</dbReference>
<dbReference type="Pfam" id="PF00702">
    <property type="entry name" value="Hydrolase"/>
    <property type="match status" value="1"/>
</dbReference>
<dbReference type="SUPFAM" id="SSF56784">
    <property type="entry name" value="HAD-like"/>
    <property type="match status" value="1"/>
</dbReference>
<sequence>MMNPKTPLRGVIFDYGNTLIWLGPKRRSTRTDYADVVARPGAERLARFLVSTGILGDESAAADFVKRYLEIRERNRALAEETGREITARESLISALESPAAVAPSSEARLRKAVSESFVPEIEAVEALPGATETLDMLRRRGVKLALLSNCTDGDYVRTVVRRLGWEGYFDPFVVSADIGARKPLPEAFRPMLDRWELAPEEVAMVGDSLYHDVAGAGQLGLQTIHFTAIENPSEPAHRAAVRPDWTAASHAELSQLLIRLSA</sequence>
<dbReference type="InterPro" id="IPR023214">
    <property type="entry name" value="HAD_sf"/>
</dbReference>
<name>A0A538TQX2_UNCEI</name>
<comment type="caution">
    <text evidence="2">The sequence shown here is derived from an EMBL/GenBank/DDBJ whole genome shotgun (WGS) entry which is preliminary data.</text>
</comment>
<keyword evidence="1 2" id="KW-0378">Hydrolase</keyword>
<organism evidence="2 3">
    <name type="scientific">Eiseniibacteriota bacterium</name>
    <dbReference type="NCBI Taxonomy" id="2212470"/>
    <lineage>
        <taxon>Bacteria</taxon>
        <taxon>Candidatus Eiseniibacteriota</taxon>
    </lineage>
</organism>
<dbReference type="EMBL" id="VBOZ01000010">
    <property type="protein sequence ID" value="TMQ66029.1"/>
    <property type="molecule type" value="Genomic_DNA"/>
</dbReference>
<dbReference type="InterPro" id="IPR051540">
    <property type="entry name" value="S-2-haloacid_dehalogenase"/>
</dbReference>
<accession>A0A538TQX2</accession>
<dbReference type="Proteomes" id="UP000317691">
    <property type="component" value="Unassembled WGS sequence"/>
</dbReference>
<dbReference type="SFLD" id="SFLDG01129">
    <property type="entry name" value="C1.5:_HAD__Beta-PGM__Phosphata"/>
    <property type="match status" value="1"/>
</dbReference>
<dbReference type="NCBIfam" id="TIGR01549">
    <property type="entry name" value="HAD-SF-IA-v1"/>
    <property type="match status" value="1"/>
</dbReference>
<dbReference type="Gene3D" id="3.40.50.1000">
    <property type="entry name" value="HAD superfamily/HAD-like"/>
    <property type="match status" value="1"/>
</dbReference>
<dbReference type="NCBIfam" id="TIGR01509">
    <property type="entry name" value="HAD-SF-IA-v3"/>
    <property type="match status" value="1"/>
</dbReference>
<dbReference type="InterPro" id="IPR036412">
    <property type="entry name" value="HAD-like_sf"/>
</dbReference>
<dbReference type="PANTHER" id="PTHR43316:SF3">
    <property type="entry name" value="HALOACID DEHALOGENASE, TYPE II (AFU_ORTHOLOGUE AFUA_2G07750)-RELATED"/>
    <property type="match status" value="1"/>
</dbReference>
<reference evidence="2 3" key="1">
    <citation type="journal article" date="2019" name="Nat. Microbiol.">
        <title>Mediterranean grassland soil C-N compound turnover is dependent on rainfall and depth, and is mediated by genomically divergent microorganisms.</title>
        <authorList>
            <person name="Diamond S."/>
            <person name="Andeer P.F."/>
            <person name="Li Z."/>
            <person name="Crits-Christoph A."/>
            <person name="Burstein D."/>
            <person name="Anantharaman K."/>
            <person name="Lane K.R."/>
            <person name="Thomas B.C."/>
            <person name="Pan C."/>
            <person name="Northen T.R."/>
            <person name="Banfield J.F."/>
        </authorList>
    </citation>
    <scope>NUCLEOTIDE SEQUENCE [LARGE SCALE GENOMIC DNA]</scope>
    <source>
        <strain evidence="2">WS_9</strain>
    </source>
</reference>
<dbReference type="InterPro" id="IPR006439">
    <property type="entry name" value="HAD-SF_hydro_IA"/>
</dbReference>
<dbReference type="SFLD" id="SFLDS00003">
    <property type="entry name" value="Haloacid_Dehalogenase"/>
    <property type="match status" value="1"/>
</dbReference>